<sequence length="120" mass="12299">MAGASSLVLSVCTVDSSLSLLPLVGINPNSSSQLLISDDSDPLVCSSPPTAACCSSDITRHLLFDAGVLPLSIAVVSLLLDKNAGGGALHSRSPLLGGLRPNQGDLVPFGWFGLNRFSHT</sequence>
<gene>
    <name evidence="1" type="ORF">RCOM_1459400</name>
</gene>
<dbReference type="EMBL" id="EQ973815">
    <property type="protein sequence ID" value="EEF45123.1"/>
    <property type="molecule type" value="Genomic_DNA"/>
</dbReference>
<dbReference type="AlphaFoldDB" id="B9RU04"/>
<protein>
    <submittedName>
        <fullName evidence="1">Uncharacterized protein</fullName>
    </submittedName>
</protein>
<accession>B9RU04</accession>
<evidence type="ECO:0000313" key="1">
    <source>
        <dbReference type="EMBL" id="EEF45123.1"/>
    </source>
</evidence>
<evidence type="ECO:0000313" key="2">
    <source>
        <dbReference type="Proteomes" id="UP000008311"/>
    </source>
</evidence>
<name>B9RU04_RICCO</name>
<proteinExistence type="predicted"/>
<dbReference type="InParanoid" id="B9RU04"/>
<reference evidence="2" key="1">
    <citation type="journal article" date="2010" name="Nat. Biotechnol.">
        <title>Draft genome sequence of the oilseed species Ricinus communis.</title>
        <authorList>
            <person name="Chan A.P."/>
            <person name="Crabtree J."/>
            <person name="Zhao Q."/>
            <person name="Lorenzi H."/>
            <person name="Orvis J."/>
            <person name="Puiu D."/>
            <person name="Melake-Berhan A."/>
            <person name="Jones K.M."/>
            <person name="Redman J."/>
            <person name="Chen G."/>
            <person name="Cahoon E.B."/>
            <person name="Gedil M."/>
            <person name="Stanke M."/>
            <person name="Haas B.J."/>
            <person name="Wortman J.R."/>
            <person name="Fraser-Liggett C.M."/>
            <person name="Ravel J."/>
            <person name="Rabinowicz P.D."/>
        </authorList>
    </citation>
    <scope>NUCLEOTIDE SEQUENCE [LARGE SCALE GENOMIC DNA]</scope>
    <source>
        <strain evidence="2">cv. Hale</strain>
    </source>
</reference>
<keyword evidence="2" id="KW-1185">Reference proteome</keyword>
<dbReference type="Proteomes" id="UP000008311">
    <property type="component" value="Unassembled WGS sequence"/>
</dbReference>
<organism evidence="1 2">
    <name type="scientific">Ricinus communis</name>
    <name type="common">Castor bean</name>
    <dbReference type="NCBI Taxonomy" id="3988"/>
    <lineage>
        <taxon>Eukaryota</taxon>
        <taxon>Viridiplantae</taxon>
        <taxon>Streptophyta</taxon>
        <taxon>Embryophyta</taxon>
        <taxon>Tracheophyta</taxon>
        <taxon>Spermatophyta</taxon>
        <taxon>Magnoliopsida</taxon>
        <taxon>eudicotyledons</taxon>
        <taxon>Gunneridae</taxon>
        <taxon>Pentapetalae</taxon>
        <taxon>rosids</taxon>
        <taxon>fabids</taxon>
        <taxon>Malpighiales</taxon>
        <taxon>Euphorbiaceae</taxon>
        <taxon>Acalyphoideae</taxon>
        <taxon>Acalypheae</taxon>
        <taxon>Ricinus</taxon>
    </lineage>
</organism>